<feature type="chain" id="PRO_5031165035" evidence="1">
    <location>
        <begin position="24"/>
        <end position="381"/>
    </location>
</feature>
<name>A0A7Z0WE62_9PSEU</name>
<keyword evidence="3" id="KW-1185">Reference proteome</keyword>
<dbReference type="AlphaFoldDB" id="A0A7Z0WE62"/>
<proteinExistence type="predicted"/>
<organism evidence="2 3">
    <name type="scientific">Actinophytocola xinjiangensis</name>
    <dbReference type="NCBI Taxonomy" id="485602"/>
    <lineage>
        <taxon>Bacteria</taxon>
        <taxon>Bacillati</taxon>
        <taxon>Actinomycetota</taxon>
        <taxon>Actinomycetes</taxon>
        <taxon>Pseudonocardiales</taxon>
        <taxon>Pseudonocardiaceae</taxon>
    </lineage>
</organism>
<dbReference type="Proteomes" id="UP000185696">
    <property type="component" value="Unassembled WGS sequence"/>
</dbReference>
<evidence type="ECO:0000313" key="2">
    <source>
        <dbReference type="EMBL" id="OLF04844.1"/>
    </source>
</evidence>
<accession>A0A7Z0WE62</accession>
<dbReference type="EMBL" id="MSIF01000037">
    <property type="protein sequence ID" value="OLF04844.1"/>
    <property type="molecule type" value="Genomic_DNA"/>
</dbReference>
<gene>
    <name evidence="2" type="ORF">BLA60_39025</name>
</gene>
<sequence length="381" mass="40179">MGALLAGLVAVTLPTVTATTANAQPEPGSAFVAAESSVRVLDTRTGDGVPVWTRSSVTVDVADRVPLGATAVVLNVTGVALTQPTYVSAWQAGEPRPGVSSLNLVVGETRSTTVTVPVGSDRRVSLYNHNGNTHLIADFVGHYGQGGTSWYNSVTQQRFLDTRGGEPFHGGSARTVSLAGLVPPSTTSVVLNVTAVDPTKHTFLTVSRTITGRPTTSSLNAYPYRITPNLVTVPVSDELNIAVWNNSGEVDVLLDLFGYYSPDEGAGFHPITPVRGYDSRTTEWVWPNAQRNVPLGGVVPAEAETVLFNLTGIGYFYGTSLTAWPAGQPRPNVSSVNINGSQTAANHAVVDLGTRRAVDVYNASDHTHIVVDVAGYFAPRA</sequence>
<evidence type="ECO:0000256" key="1">
    <source>
        <dbReference type="SAM" id="SignalP"/>
    </source>
</evidence>
<comment type="caution">
    <text evidence="2">The sequence shown here is derived from an EMBL/GenBank/DDBJ whole genome shotgun (WGS) entry which is preliminary data.</text>
</comment>
<feature type="signal peptide" evidence="1">
    <location>
        <begin position="1"/>
        <end position="23"/>
    </location>
</feature>
<evidence type="ECO:0000313" key="3">
    <source>
        <dbReference type="Proteomes" id="UP000185696"/>
    </source>
</evidence>
<reference evidence="2 3" key="1">
    <citation type="submission" date="2016-12" db="EMBL/GenBank/DDBJ databases">
        <title>The draft genome sequence of Actinophytocola xinjiangensis.</title>
        <authorList>
            <person name="Wang W."/>
            <person name="Yuan L."/>
        </authorList>
    </citation>
    <scope>NUCLEOTIDE SEQUENCE [LARGE SCALE GENOMIC DNA]</scope>
    <source>
        <strain evidence="2 3">CGMCC 4.4663</strain>
    </source>
</reference>
<keyword evidence="1" id="KW-0732">Signal</keyword>
<protein>
    <submittedName>
        <fullName evidence="2">Uncharacterized protein</fullName>
    </submittedName>
</protein>